<name>A0A0F3N702_ANAPH</name>
<dbReference type="PATRIC" id="fig|1359152.3.peg.421"/>
<gene>
    <name evidence="1" type="ORF">APHMUC_0400</name>
</gene>
<accession>A0A0F3N702</accession>
<evidence type="ECO:0000313" key="2">
    <source>
        <dbReference type="Proteomes" id="UP000033441"/>
    </source>
</evidence>
<comment type="caution">
    <text evidence="1">The sequence shown here is derived from an EMBL/GenBank/DDBJ whole genome shotgun (WGS) entry which is preliminary data.</text>
</comment>
<proteinExistence type="predicted"/>
<sequence>MVRLCSGETDVSLREKDSYFRYLLGCMFSWHAQLLYADICSITKVMATHIANIYLKNKHIAREYNLEI</sequence>
<reference evidence="1 2" key="1">
    <citation type="submission" date="2015-02" db="EMBL/GenBank/DDBJ databases">
        <title>Genome Sequencing of Rickettsiales.</title>
        <authorList>
            <person name="Daugherty S.C."/>
            <person name="Su Q."/>
            <person name="Abolude K."/>
            <person name="Beier-Sexton M."/>
            <person name="Carlyon J.A."/>
            <person name="Carter R."/>
            <person name="Day N.P."/>
            <person name="Dumler S.J."/>
            <person name="Dyachenko V."/>
            <person name="Godinez A."/>
            <person name="Kurtti T.J."/>
            <person name="Lichay M."/>
            <person name="Mullins K.E."/>
            <person name="Ott S."/>
            <person name="Pappas-Brown V."/>
            <person name="Paris D.H."/>
            <person name="Patel P."/>
            <person name="Richards A.L."/>
            <person name="Sadzewicz L."/>
            <person name="Sears K."/>
            <person name="Seidman D."/>
            <person name="Sengamalay N."/>
            <person name="Stenos J."/>
            <person name="Tallon L.J."/>
            <person name="Vincent G."/>
            <person name="Fraser C.M."/>
            <person name="Munderloh U."/>
            <person name="Dunning-Hotopp J.C."/>
        </authorList>
    </citation>
    <scope>NUCLEOTIDE SEQUENCE [LARGE SCALE GENOMIC DNA]</scope>
    <source>
        <strain evidence="1 2">ApMUC09</strain>
    </source>
</reference>
<organism evidence="1 2">
    <name type="scientific">Anaplasma phagocytophilum str. ApMUC09</name>
    <dbReference type="NCBI Taxonomy" id="1359152"/>
    <lineage>
        <taxon>Bacteria</taxon>
        <taxon>Pseudomonadati</taxon>
        <taxon>Pseudomonadota</taxon>
        <taxon>Alphaproteobacteria</taxon>
        <taxon>Rickettsiales</taxon>
        <taxon>Anaplasmataceae</taxon>
        <taxon>Anaplasma</taxon>
        <taxon>phagocytophilum group</taxon>
    </lineage>
</organism>
<dbReference type="Proteomes" id="UP000033441">
    <property type="component" value="Unassembled WGS sequence"/>
</dbReference>
<dbReference type="AlphaFoldDB" id="A0A0F3N702"/>
<dbReference type="EMBL" id="LANV01000001">
    <property type="protein sequence ID" value="KJV63868.1"/>
    <property type="molecule type" value="Genomic_DNA"/>
</dbReference>
<protein>
    <submittedName>
        <fullName evidence="1">Uncharacterized protein</fullName>
    </submittedName>
</protein>
<evidence type="ECO:0000313" key="1">
    <source>
        <dbReference type="EMBL" id="KJV63868.1"/>
    </source>
</evidence>